<dbReference type="InterPro" id="IPR047149">
    <property type="entry name" value="KIF11-like"/>
</dbReference>
<dbReference type="SUPFAM" id="SSF52540">
    <property type="entry name" value="P-loop containing nucleoside triphosphate hydrolases"/>
    <property type="match status" value="1"/>
</dbReference>
<dbReference type="PANTHER" id="PTHR47970:SF12">
    <property type="entry name" value="KINESIN FAMILY MEMBER 11"/>
    <property type="match status" value="1"/>
</dbReference>
<protein>
    <recommendedName>
        <fullName evidence="7">Kinesin motor domain-containing protein</fullName>
    </recommendedName>
</protein>
<gene>
    <name evidence="8" type="ORF">HBR001_LOCUS254</name>
</gene>
<evidence type="ECO:0000313" key="8">
    <source>
        <dbReference type="EMBL" id="CAI5709317.1"/>
    </source>
</evidence>
<organism evidence="8 9">
    <name type="scientific">Hyaloperonospora brassicae</name>
    <name type="common">Brassica downy mildew</name>
    <name type="synonym">Peronospora brassicae</name>
    <dbReference type="NCBI Taxonomy" id="162125"/>
    <lineage>
        <taxon>Eukaryota</taxon>
        <taxon>Sar</taxon>
        <taxon>Stramenopiles</taxon>
        <taxon>Oomycota</taxon>
        <taxon>Peronosporomycetes</taxon>
        <taxon>Peronosporales</taxon>
        <taxon>Peronosporaceae</taxon>
        <taxon>Hyaloperonospora</taxon>
    </lineage>
</organism>
<dbReference type="GO" id="GO:0072686">
    <property type="term" value="C:mitotic spindle"/>
    <property type="evidence" value="ECO:0007669"/>
    <property type="project" value="TreeGrafter"/>
</dbReference>
<dbReference type="InterPro" id="IPR027417">
    <property type="entry name" value="P-loop_NTPase"/>
</dbReference>
<dbReference type="InterPro" id="IPR036961">
    <property type="entry name" value="Kinesin_motor_dom_sf"/>
</dbReference>
<evidence type="ECO:0000256" key="1">
    <source>
        <dbReference type="ARBA" id="ARBA00004245"/>
    </source>
</evidence>
<comment type="similarity">
    <text evidence="5">Belongs to the TRAFAC class myosin-kinesin ATPase superfamily. Kinesin family.</text>
</comment>
<feature type="coiled-coil region" evidence="6">
    <location>
        <begin position="242"/>
        <end position="276"/>
    </location>
</feature>
<dbReference type="EMBL" id="CANTFL010000033">
    <property type="protein sequence ID" value="CAI5709317.1"/>
    <property type="molecule type" value="Genomic_DNA"/>
</dbReference>
<evidence type="ECO:0000259" key="7">
    <source>
        <dbReference type="PROSITE" id="PS50067"/>
    </source>
</evidence>
<evidence type="ECO:0000313" key="9">
    <source>
        <dbReference type="Proteomes" id="UP001162031"/>
    </source>
</evidence>
<dbReference type="GO" id="GO:0007018">
    <property type="term" value="P:microtubule-based movement"/>
    <property type="evidence" value="ECO:0007669"/>
    <property type="project" value="InterPro"/>
</dbReference>
<dbReference type="Proteomes" id="UP001162031">
    <property type="component" value="Unassembled WGS sequence"/>
</dbReference>
<comment type="subcellular location">
    <subcellularLocation>
        <location evidence="1">Cytoplasm</location>
        <location evidence="1">Cytoskeleton</location>
    </subcellularLocation>
</comment>
<proteinExistence type="inferred from homology"/>
<keyword evidence="3" id="KW-0505">Motor protein</keyword>
<dbReference type="SMART" id="SM00129">
    <property type="entry name" value="KISc"/>
    <property type="match status" value="1"/>
</dbReference>
<dbReference type="GO" id="GO:0005876">
    <property type="term" value="C:spindle microtubule"/>
    <property type="evidence" value="ECO:0007669"/>
    <property type="project" value="TreeGrafter"/>
</dbReference>
<sequence length="435" mass="48486">MQGDLLPGCEPAGIIPHTVRCIFDALGASGEEFSVRVSFLQLYNEELKDLLDPDADKKLRLMEDAKKGGFHCVNLLELTATTAKHACELVNSGVKNRVTSETLMNENSSRSHSVFTIRIHSKEHNAAGEELLLRVRQLNRMDLAGSECVGRSGARNARAREAGTINQSLLTLDSLDETLSTLECAFRAKYIENKPELNQKMTKSGLLNDFESEIETLLEGAEKNASEVAALVYAKQEVGEKLAATQVQLSETKQTLAKVSNELQRVQVVLKAFQDNEHMLLANGLTAAKLYDARQKQTVQLLTKIESTQRNDETNTELATSYRSASQFQINSFLKRLATHKESQEKMFTDVLSALRELQTTQSSDLHRLVTNLRAVEGVVEANRLQATQSLAEDDAQKSAQREEVANSMKEQQQTMQEQLKKLVEMYKYHAAGII</sequence>
<dbReference type="Pfam" id="PF00225">
    <property type="entry name" value="Kinesin"/>
    <property type="match status" value="1"/>
</dbReference>
<dbReference type="PRINTS" id="PR00380">
    <property type="entry name" value="KINESINHEAVY"/>
</dbReference>
<keyword evidence="6" id="KW-0175">Coiled coil</keyword>
<name>A0AAV0SWS2_HYABA</name>
<comment type="caution">
    <text evidence="8">The sequence shown here is derived from an EMBL/GenBank/DDBJ whole genome shotgun (WGS) entry which is preliminary data.</text>
</comment>
<accession>A0AAV0SWS2</accession>
<evidence type="ECO:0000256" key="2">
    <source>
        <dbReference type="ARBA" id="ARBA00022490"/>
    </source>
</evidence>
<dbReference type="PROSITE" id="PS50067">
    <property type="entry name" value="KINESIN_MOTOR_2"/>
    <property type="match status" value="1"/>
</dbReference>
<keyword evidence="4" id="KW-0206">Cytoskeleton</keyword>
<evidence type="ECO:0000256" key="3">
    <source>
        <dbReference type="ARBA" id="ARBA00023175"/>
    </source>
</evidence>
<dbReference type="InterPro" id="IPR001752">
    <property type="entry name" value="Kinesin_motor_dom"/>
</dbReference>
<dbReference type="PANTHER" id="PTHR47970">
    <property type="entry name" value="KINESIN-LIKE PROTEIN KIF11"/>
    <property type="match status" value="1"/>
</dbReference>
<evidence type="ECO:0000256" key="5">
    <source>
        <dbReference type="PROSITE-ProRule" id="PRU00283"/>
    </source>
</evidence>
<dbReference type="GO" id="GO:0005524">
    <property type="term" value="F:ATP binding"/>
    <property type="evidence" value="ECO:0007669"/>
    <property type="project" value="InterPro"/>
</dbReference>
<dbReference type="GO" id="GO:0008017">
    <property type="term" value="F:microtubule binding"/>
    <property type="evidence" value="ECO:0007669"/>
    <property type="project" value="InterPro"/>
</dbReference>
<keyword evidence="9" id="KW-1185">Reference proteome</keyword>
<dbReference type="GO" id="GO:0090307">
    <property type="term" value="P:mitotic spindle assembly"/>
    <property type="evidence" value="ECO:0007669"/>
    <property type="project" value="TreeGrafter"/>
</dbReference>
<keyword evidence="2" id="KW-0963">Cytoplasm</keyword>
<evidence type="ECO:0000256" key="6">
    <source>
        <dbReference type="SAM" id="Coils"/>
    </source>
</evidence>
<dbReference type="AlphaFoldDB" id="A0AAV0SWS2"/>
<dbReference type="Gene3D" id="3.40.850.10">
    <property type="entry name" value="Kinesin motor domain"/>
    <property type="match status" value="1"/>
</dbReference>
<dbReference type="GO" id="GO:0008574">
    <property type="term" value="F:plus-end-directed microtubule motor activity"/>
    <property type="evidence" value="ECO:0007669"/>
    <property type="project" value="TreeGrafter"/>
</dbReference>
<dbReference type="GO" id="GO:0051231">
    <property type="term" value="P:spindle elongation"/>
    <property type="evidence" value="ECO:0007669"/>
    <property type="project" value="TreeGrafter"/>
</dbReference>
<reference evidence="8" key="1">
    <citation type="submission" date="2022-12" db="EMBL/GenBank/DDBJ databases">
        <authorList>
            <person name="Webb A."/>
        </authorList>
    </citation>
    <scope>NUCLEOTIDE SEQUENCE</scope>
    <source>
        <strain evidence="8">Hp1</strain>
    </source>
</reference>
<feature type="domain" description="Kinesin motor" evidence="7">
    <location>
        <begin position="1"/>
        <end position="172"/>
    </location>
</feature>
<comment type="caution">
    <text evidence="5">Lacks conserved residue(s) required for the propagation of feature annotation.</text>
</comment>
<evidence type="ECO:0000256" key="4">
    <source>
        <dbReference type="ARBA" id="ARBA00023212"/>
    </source>
</evidence>